<accession>A0A034WDW7</accession>
<evidence type="ECO:0000313" key="7">
    <source>
        <dbReference type="EMBL" id="JAC52330.1"/>
    </source>
</evidence>
<dbReference type="CTD" id="5162"/>
<evidence type="ECO:0000256" key="3">
    <source>
        <dbReference type="ARBA" id="ARBA00023052"/>
    </source>
</evidence>
<dbReference type="InterPro" id="IPR027110">
    <property type="entry name" value="PDHB_mito-type"/>
</dbReference>
<evidence type="ECO:0000256" key="2">
    <source>
        <dbReference type="ARBA" id="ARBA00023002"/>
    </source>
</evidence>
<evidence type="ECO:0000256" key="1">
    <source>
        <dbReference type="ARBA" id="ARBA00001964"/>
    </source>
</evidence>
<keyword evidence="4 7" id="KW-0670">Pyruvate</keyword>
<sequence length="301" mass="34673">MQPVKVIFSNVARRAFSTSPKTLAAKQITVREALNTALDEEMARDDRVFLMGEEVAQYDGAYKVSRGLWKKYGDHRVVDTPITEMGFAGIAVGAAMAGLRPICEFMTFNFSMQAIDHVNLMSNQTHPGSLNSLKAYNSKDFRPYHISHASMLQPKKPTSIGDLPSRHEIIESPRQKWLNEINDILDEPTTMHEIQAPAINNGKMEAARLIVIRRRKMKKHKLKKLRRKMKFEWAKVRQRREMRKEKAFQAKLIAQVKAGEAFNAEQYVEEQLRKANENPLPRYWKGRRLPAFIIKEKLGIK</sequence>
<dbReference type="InterPro" id="IPR013177">
    <property type="entry name" value="Ribosomal_mS38_C"/>
</dbReference>
<dbReference type="Gene3D" id="3.40.50.970">
    <property type="match status" value="1"/>
</dbReference>
<feature type="domain" description="Ribosomal protein mS38 C-terminal" evidence="6">
    <location>
        <begin position="205"/>
        <end position="238"/>
    </location>
</feature>
<evidence type="ECO:0000259" key="6">
    <source>
        <dbReference type="SMART" id="SM01155"/>
    </source>
</evidence>
<dbReference type="SMART" id="SM00861">
    <property type="entry name" value="Transket_pyr"/>
    <property type="match status" value="1"/>
</dbReference>
<keyword evidence="2 4" id="KW-0560">Oxidoreductase</keyword>
<evidence type="ECO:0000259" key="5">
    <source>
        <dbReference type="SMART" id="SM00861"/>
    </source>
</evidence>
<evidence type="ECO:0000256" key="4">
    <source>
        <dbReference type="RuleBase" id="RU364074"/>
    </source>
</evidence>
<comment type="cofactor">
    <cofactor evidence="1 4">
        <name>thiamine diphosphate</name>
        <dbReference type="ChEBI" id="CHEBI:58937"/>
    </cofactor>
</comment>
<feature type="domain" description="Transketolase-like pyrimidine-binding" evidence="5">
    <location>
        <begin position="28"/>
        <end position="180"/>
    </location>
</feature>
<dbReference type="SUPFAM" id="SSF52518">
    <property type="entry name" value="Thiamin diphosphate-binding fold (THDP-binding)"/>
    <property type="match status" value="1"/>
</dbReference>
<dbReference type="GeneID" id="105225832"/>
<dbReference type="InterPro" id="IPR029061">
    <property type="entry name" value="THDP-binding"/>
</dbReference>
<protein>
    <recommendedName>
        <fullName evidence="4">Pyruvate dehydrogenase E1 component subunit beta</fullName>
        <ecNumber evidence="4">1.2.4.1</ecNumber>
    </recommendedName>
</protein>
<dbReference type="SMART" id="SM01155">
    <property type="entry name" value="DUF1713"/>
    <property type="match status" value="1"/>
</dbReference>
<dbReference type="EC" id="1.2.4.1" evidence="4"/>
<comment type="function">
    <text evidence="4">The pyruvate dehydrogenase complex catalyzes the overall conversion of pyruvate to acetyl-CoA and CO2.</text>
</comment>
<dbReference type="InterPro" id="IPR005475">
    <property type="entry name" value="Transketolase-like_Pyr-bd"/>
</dbReference>
<dbReference type="EMBL" id="GAKP01006622">
    <property type="protein sequence ID" value="JAC52330.1"/>
    <property type="molecule type" value="Transcribed_RNA"/>
</dbReference>
<organism evidence="7">
    <name type="scientific">Bactrocera dorsalis</name>
    <name type="common">Oriental fruit fly</name>
    <name type="synonym">Dacus dorsalis</name>
    <dbReference type="NCBI Taxonomy" id="27457"/>
    <lineage>
        <taxon>Eukaryota</taxon>
        <taxon>Metazoa</taxon>
        <taxon>Ecdysozoa</taxon>
        <taxon>Arthropoda</taxon>
        <taxon>Hexapoda</taxon>
        <taxon>Insecta</taxon>
        <taxon>Pterygota</taxon>
        <taxon>Neoptera</taxon>
        <taxon>Endopterygota</taxon>
        <taxon>Diptera</taxon>
        <taxon>Brachycera</taxon>
        <taxon>Muscomorpha</taxon>
        <taxon>Tephritoidea</taxon>
        <taxon>Tephritidae</taxon>
        <taxon>Bactrocera</taxon>
        <taxon>Bactrocera</taxon>
    </lineage>
</organism>
<proteinExistence type="predicted"/>
<dbReference type="GO" id="GO:0004739">
    <property type="term" value="F:pyruvate dehydrogenase (acetyl-transferring) activity"/>
    <property type="evidence" value="ECO:0007669"/>
    <property type="project" value="UniProtKB-UniRule"/>
</dbReference>
<dbReference type="GO" id="GO:0006086">
    <property type="term" value="P:pyruvate decarboxylation to acetyl-CoA"/>
    <property type="evidence" value="ECO:0007669"/>
    <property type="project" value="InterPro"/>
</dbReference>
<dbReference type="PANTHER" id="PTHR11624">
    <property type="entry name" value="DEHYDROGENASE RELATED"/>
    <property type="match status" value="1"/>
</dbReference>
<dbReference type="OrthoDB" id="10266385at2759"/>
<comment type="catalytic activity">
    <reaction evidence="4">
        <text>N(6)-[(R)-lipoyl]-L-lysyl-[protein] + pyruvate + H(+) = N(6)-[(R)-S(8)-acetyldihydrolipoyl]-L-lysyl-[protein] + CO2</text>
        <dbReference type="Rhea" id="RHEA:19189"/>
        <dbReference type="Rhea" id="RHEA-COMP:10474"/>
        <dbReference type="Rhea" id="RHEA-COMP:10478"/>
        <dbReference type="ChEBI" id="CHEBI:15361"/>
        <dbReference type="ChEBI" id="CHEBI:15378"/>
        <dbReference type="ChEBI" id="CHEBI:16526"/>
        <dbReference type="ChEBI" id="CHEBI:83099"/>
        <dbReference type="ChEBI" id="CHEBI:83111"/>
        <dbReference type="EC" id="1.2.4.1"/>
    </reaction>
</comment>
<reference evidence="7" key="1">
    <citation type="journal article" date="2014" name="BMC Genomics">
        <title>Characterizing the developmental transcriptome of the oriental fruit fly, Bactrocera dorsalis (Diptera: Tephritidae) through comparative genomic analysis with Drosophila melanogaster utilizing modENCODE datasets.</title>
        <authorList>
            <person name="Geib S.M."/>
            <person name="Calla B."/>
            <person name="Hall B."/>
            <person name="Hou S."/>
            <person name="Manoukis N.C."/>
        </authorList>
    </citation>
    <scope>NUCLEOTIDE SEQUENCE</scope>
    <source>
        <strain evidence="7">Punador</strain>
    </source>
</reference>
<gene>
    <name evidence="7" type="primary">ODPB</name>
</gene>
<name>A0A034WDW7_BACDO</name>
<dbReference type="PANTHER" id="PTHR11624:SF96">
    <property type="entry name" value="PYRUVATE DEHYDROGENASE E1 COMPONENT SUBUNIT BETA, MITOCHONDRIAL"/>
    <property type="match status" value="1"/>
</dbReference>
<dbReference type="Pfam" id="PF08213">
    <property type="entry name" value="COX24_C"/>
    <property type="match status" value="1"/>
</dbReference>
<dbReference type="AlphaFoldDB" id="A0A034WDW7"/>
<dbReference type="RefSeq" id="XP_011202776.2">
    <property type="nucleotide sequence ID" value="XM_011204474.4"/>
</dbReference>
<dbReference type="Pfam" id="PF02779">
    <property type="entry name" value="Transket_pyr"/>
    <property type="match status" value="1"/>
</dbReference>
<keyword evidence="3 4" id="KW-0786">Thiamine pyrophosphate</keyword>